<name>A0A9Q0R5K3_ANAIG</name>
<protein>
    <recommendedName>
        <fullName evidence="4">MARVEL domain-containing protein</fullName>
    </recommendedName>
</protein>
<feature type="transmembrane region" description="Helical" evidence="1">
    <location>
        <begin position="40"/>
        <end position="62"/>
    </location>
</feature>
<accession>A0A9Q0R5K3</accession>
<dbReference type="EMBL" id="JAPDFW010000132">
    <property type="protein sequence ID" value="KAJ5067211.1"/>
    <property type="molecule type" value="Genomic_DNA"/>
</dbReference>
<keyword evidence="1" id="KW-1133">Transmembrane helix</keyword>
<evidence type="ECO:0000313" key="2">
    <source>
        <dbReference type="EMBL" id="KAJ5067211.1"/>
    </source>
</evidence>
<feature type="transmembrane region" description="Helical" evidence="1">
    <location>
        <begin position="12"/>
        <end position="34"/>
    </location>
</feature>
<keyword evidence="3" id="KW-1185">Reference proteome</keyword>
<feature type="transmembrane region" description="Helical" evidence="1">
    <location>
        <begin position="74"/>
        <end position="94"/>
    </location>
</feature>
<organism evidence="2 3">
    <name type="scientific">Anaeramoeba ignava</name>
    <name type="common">Anaerobic marine amoeba</name>
    <dbReference type="NCBI Taxonomy" id="1746090"/>
    <lineage>
        <taxon>Eukaryota</taxon>
        <taxon>Metamonada</taxon>
        <taxon>Anaeramoebidae</taxon>
        <taxon>Anaeramoeba</taxon>
    </lineage>
</organism>
<keyword evidence="1" id="KW-0472">Membrane</keyword>
<proteinExistence type="predicted"/>
<dbReference type="OrthoDB" id="10643542at2759"/>
<dbReference type="AlphaFoldDB" id="A0A9Q0R5K3"/>
<reference evidence="2" key="1">
    <citation type="submission" date="2022-10" db="EMBL/GenBank/DDBJ databases">
        <title>Novel sulphate-reducing endosymbionts in the free-living metamonad Anaeramoeba.</title>
        <authorList>
            <person name="Jerlstrom-Hultqvist J."/>
            <person name="Cepicka I."/>
            <person name="Gallot-Lavallee L."/>
            <person name="Salas-Leiva D."/>
            <person name="Curtis B.A."/>
            <person name="Zahonova K."/>
            <person name="Pipaliya S."/>
            <person name="Dacks J."/>
            <person name="Roger A.J."/>
        </authorList>
    </citation>
    <scope>NUCLEOTIDE SEQUENCE</scope>
    <source>
        <strain evidence="2">BMAN</strain>
    </source>
</reference>
<evidence type="ECO:0000256" key="1">
    <source>
        <dbReference type="SAM" id="Phobius"/>
    </source>
</evidence>
<keyword evidence="1" id="KW-0812">Transmembrane</keyword>
<comment type="caution">
    <text evidence="2">The sequence shown here is derived from an EMBL/GenBank/DDBJ whole genome shotgun (WGS) entry which is preliminary data.</text>
</comment>
<gene>
    <name evidence="2" type="ORF">M0811_13171</name>
</gene>
<dbReference type="Proteomes" id="UP001149090">
    <property type="component" value="Unassembled WGS sequence"/>
</dbReference>
<evidence type="ECO:0008006" key="4">
    <source>
        <dbReference type="Google" id="ProtNLM"/>
    </source>
</evidence>
<sequence length="134" mass="15185">MGICSNLWDKKLSLIFHAFNIFGGFLSLGALGSFKDYKKYYVLFFFAAIFALFISFVVLVLTLFGKVTRKARTLINYFIVMVLGWTLIGANIIYDTWCIIPSTCENKSKTYAAGASFHFLGLVGLIIYFELQKD</sequence>
<evidence type="ECO:0000313" key="3">
    <source>
        <dbReference type="Proteomes" id="UP001149090"/>
    </source>
</evidence>
<feature type="transmembrane region" description="Helical" evidence="1">
    <location>
        <begin position="110"/>
        <end position="129"/>
    </location>
</feature>